<dbReference type="PANTHER" id="PTHR43757:SF2">
    <property type="entry name" value="AMINOMETHYLTRANSFERASE, MITOCHONDRIAL"/>
    <property type="match status" value="1"/>
</dbReference>
<dbReference type="SUPFAM" id="SSF101790">
    <property type="entry name" value="Aminomethyltransferase beta-barrel domain"/>
    <property type="match status" value="1"/>
</dbReference>
<dbReference type="SUPFAM" id="SSF51905">
    <property type="entry name" value="FAD/NAD(P)-binding domain"/>
    <property type="match status" value="1"/>
</dbReference>
<feature type="domain" description="FAD dependent oxidoreductase central" evidence="6">
    <location>
        <begin position="381"/>
        <end position="436"/>
    </location>
</feature>
<gene>
    <name evidence="7" type="ORF">BS50DRAFT_144108</name>
</gene>
<evidence type="ECO:0000259" key="6">
    <source>
        <dbReference type="Pfam" id="PF16350"/>
    </source>
</evidence>
<dbReference type="Pfam" id="PF08669">
    <property type="entry name" value="GCV_T_C"/>
    <property type="match status" value="1"/>
</dbReference>
<evidence type="ECO:0000259" key="4">
    <source>
        <dbReference type="Pfam" id="PF01571"/>
    </source>
</evidence>
<dbReference type="Gene3D" id="3.30.1360.120">
    <property type="entry name" value="Probable tRNA modification gtpase trme, domain 1"/>
    <property type="match status" value="1"/>
</dbReference>
<feature type="region of interest" description="Disordered" evidence="2">
    <location>
        <begin position="821"/>
        <end position="850"/>
    </location>
</feature>
<reference evidence="7 8" key="1">
    <citation type="journal article" date="2018" name="Front. Microbiol.">
        <title>Genome-Wide Analysis of Corynespora cassiicola Leaf Fall Disease Putative Effectors.</title>
        <authorList>
            <person name="Lopez D."/>
            <person name="Ribeiro S."/>
            <person name="Label P."/>
            <person name="Fumanal B."/>
            <person name="Venisse J.S."/>
            <person name="Kohler A."/>
            <person name="de Oliveira R.R."/>
            <person name="Labutti K."/>
            <person name="Lipzen A."/>
            <person name="Lail K."/>
            <person name="Bauer D."/>
            <person name="Ohm R.A."/>
            <person name="Barry K.W."/>
            <person name="Spatafora J."/>
            <person name="Grigoriev I.V."/>
            <person name="Martin F.M."/>
            <person name="Pujade-Renaud V."/>
        </authorList>
    </citation>
    <scope>NUCLEOTIDE SEQUENCE [LARGE SCALE GENOMIC DNA]</scope>
    <source>
        <strain evidence="7 8">Philippines</strain>
    </source>
</reference>
<dbReference type="Pfam" id="PF16350">
    <property type="entry name" value="FAO_M"/>
    <property type="match status" value="1"/>
</dbReference>
<accession>A0A2T2N8C6</accession>
<keyword evidence="8" id="KW-1185">Reference proteome</keyword>
<dbReference type="PANTHER" id="PTHR43757">
    <property type="entry name" value="AMINOMETHYLTRANSFERASE"/>
    <property type="match status" value="1"/>
</dbReference>
<evidence type="ECO:0000259" key="3">
    <source>
        <dbReference type="Pfam" id="PF01266"/>
    </source>
</evidence>
<proteinExistence type="inferred from homology"/>
<dbReference type="InterPro" id="IPR013977">
    <property type="entry name" value="GcvT_C"/>
</dbReference>
<dbReference type="Proteomes" id="UP000240883">
    <property type="component" value="Unassembled WGS sequence"/>
</dbReference>
<dbReference type="InterPro" id="IPR036188">
    <property type="entry name" value="FAD/NAD-bd_sf"/>
</dbReference>
<sequence length="850" mass="93289">MAPARRVVIIGAGIVGTNLADELVSRGWSDITVIEQGPLDMPGGSTSHAPGLVFQTNPSKSMTHFARYTVEKLQSLEENGENCFNQVGGLEVATTAARLEELKRKYGYAQSWGIPARLLSPAECLELYPLLDKQSVLGGLHTPTDGLALAARATQLLIQRTRNAGVRYLGSTTVSGFERTKSRLTGVKTSRGTIPADIVVSCAGFWGVEVGAMAGVSVPLLPLGHQYAKTTAVPALAGRDVNKRPNGKNAAFPILRYQDQDLYYREHGGQIGIGYYGHRPMPINAASLGATPDKVDEKNMPSRLEFTTQDFEPAWKFSQELLPALKHTQIEDGFNGVFSFTPDGGSLVGQAPNLDNFYVAEAVWVTHSAGIARAVAETLTTGRSEIDLSDCELSRFEEIQLEREYVDETSQQNFVEIYDILHPMQPRMSPRNLRTSPFYSRQRDLGAYFLERGGWERPHWYDANAALIRHLPAEWKPVERDAWSAQFYSPITAVEAWKTHNAVAMYDITSFHRFEVSGPGALHLLQRLSSSDVAAKPGSMTYTLFLNSDGGVRSDINVVRLEEDVFQVWANSATDLAYLITEARLQGESTPSQWAQVRDIAGGACCIGLWGPRARDVVTALSTDDFFTKAQSRAGVQRVSIAGIPVVAMRKSYIGEPGWELQTEFANGQRLWDLLWQAGKPHGVVAAGSSAVRSLRLEKGYRTWGTDLTTEHDPYEAGLGFAVQLDKQGDFVGKAAVQRRSKQAPARRLRFLTIENNRSMVMGKEPVFKGGKVVGYVTSCAFGFTIGKPVAFAWLPSSVKEGETVEIEYFGQKVQAKVTAEPLDSQKASHLAGDDARTVSEPQKPPRARL</sequence>
<dbReference type="OrthoDB" id="498204at2759"/>
<dbReference type="Pfam" id="PF01571">
    <property type="entry name" value="GCV_T"/>
    <property type="match status" value="1"/>
</dbReference>
<evidence type="ECO:0000313" key="8">
    <source>
        <dbReference type="Proteomes" id="UP000240883"/>
    </source>
</evidence>
<organism evidence="7 8">
    <name type="scientific">Corynespora cassiicola Philippines</name>
    <dbReference type="NCBI Taxonomy" id="1448308"/>
    <lineage>
        <taxon>Eukaryota</taxon>
        <taxon>Fungi</taxon>
        <taxon>Dikarya</taxon>
        <taxon>Ascomycota</taxon>
        <taxon>Pezizomycotina</taxon>
        <taxon>Dothideomycetes</taxon>
        <taxon>Pleosporomycetidae</taxon>
        <taxon>Pleosporales</taxon>
        <taxon>Corynesporascaceae</taxon>
        <taxon>Corynespora</taxon>
    </lineage>
</organism>
<dbReference type="InterPro" id="IPR032503">
    <property type="entry name" value="FAO_M"/>
</dbReference>
<comment type="similarity">
    <text evidence="1">Belongs to the GcvT family.</text>
</comment>
<dbReference type="InterPro" id="IPR029043">
    <property type="entry name" value="GcvT/YgfZ_C"/>
</dbReference>
<dbReference type="STRING" id="1448308.A0A2T2N8C6"/>
<evidence type="ECO:0000313" key="7">
    <source>
        <dbReference type="EMBL" id="PSN61675.1"/>
    </source>
</evidence>
<feature type="domain" description="Aminomethyltransferase C-terminal" evidence="5">
    <location>
        <begin position="747"/>
        <end position="823"/>
    </location>
</feature>
<dbReference type="SUPFAM" id="SSF54373">
    <property type="entry name" value="FAD-linked reductases, C-terminal domain"/>
    <property type="match status" value="1"/>
</dbReference>
<dbReference type="Gene3D" id="3.30.9.10">
    <property type="entry name" value="D-Amino Acid Oxidase, subunit A, domain 2"/>
    <property type="match status" value="1"/>
</dbReference>
<dbReference type="Gene3D" id="3.50.50.60">
    <property type="entry name" value="FAD/NAD(P)-binding domain"/>
    <property type="match status" value="1"/>
</dbReference>
<dbReference type="Gene3D" id="2.40.30.110">
    <property type="entry name" value="Aminomethyltransferase beta-barrel domains"/>
    <property type="match status" value="1"/>
</dbReference>
<evidence type="ECO:0000256" key="2">
    <source>
        <dbReference type="SAM" id="MobiDB-lite"/>
    </source>
</evidence>
<dbReference type="SUPFAM" id="SSF103025">
    <property type="entry name" value="Folate-binding domain"/>
    <property type="match status" value="1"/>
</dbReference>
<dbReference type="InterPro" id="IPR006076">
    <property type="entry name" value="FAD-dep_OxRdtase"/>
</dbReference>
<evidence type="ECO:0000259" key="5">
    <source>
        <dbReference type="Pfam" id="PF08669"/>
    </source>
</evidence>
<dbReference type="EMBL" id="KZ678143">
    <property type="protein sequence ID" value="PSN61675.1"/>
    <property type="molecule type" value="Genomic_DNA"/>
</dbReference>
<evidence type="ECO:0000256" key="1">
    <source>
        <dbReference type="ARBA" id="ARBA00008609"/>
    </source>
</evidence>
<dbReference type="AlphaFoldDB" id="A0A2T2N8C6"/>
<dbReference type="InterPro" id="IPR027266">
    <property type="entry name" value="TrmE/GcvT-like"/>
</dbReference>
<name>A0A2T2N8C6_CORCC</name>
<dbReference type="Gene3D" id="3.30.70.1400">
    <property type="entry name" value="Aminomethyltransferase beta-barrel domains"/>
    <property type="match status" value="1"/>
</dbReference>
<feature type="domain" description="GCVT N-terminal" evidence="4">
    <location>
        <begin position="438"/>
        <end position="727"/>
    </location>
</feature>
<dbReference type="GO" id="GO:0005739">
    <property type="term" value="C:mitochondrion"/>
    <property type="evidence" value="ECO:0007669"/>
    <property type="project" value="TreeGrafter"/>
</dbReference>
<dbReference type="Pfam" id="PF01266">
    <property type="entry name" value="DAO"/>
    <property type="match status" value="1"/>
</dbReference>
<dbReference type="InterPro" id="IPR028896">
    <property type="entry name" value="GcvT/YgfZ/DmdA"/>
</dbReference>
<feature type="domain" description="FAD dependent oxidoreductase" evidence="3">
    <location>
        <begin position="6"/>
        <end position="377"/>
    </location>
</feature>
<dbReference type="InterPro" id="IPR006222">
    <property type="entry name" value="GCVT_N"/>
</dbReference>
<protein>
    <submittedName>
        <fullName evidence="7">Dimethylglycine dehydrogenase</fullName>
    </submittedName>
</protein>